<organism evidence="1 2">
    <name type="scientific">Dentiscutata heterogama</name>
    <dbReference type="NCBI Taxonomy" id="1316150"/>
    <lineage>
        <taxon>Eukaryota</taxon>
        <taxon>Fungi</taxon>
        <taxon>Fungi incertae sedis</taxon>
        <taxon>Mucoromycota</taxon>
        <taxon>Glomeromycotina</taxon>
        <taxon>Glomeromycetes</taxon>
        <taxon>Diversisporales</taxon>
        <taxon>Gigasporaceae</taxon>
        <taxon>Dentiscutata</taxon>
    </lineage>
</organism>
<evidence type="ECO:0000313" key="1">
    <source>
        <dbReference type="EMBL" id="CAG8536344.1"/>
    </source>
</evidence>
<sequence length="209" mass="24090">MSLLLNDPISPLYDPYFDTFPRTRTFDWTTPDILWSPTSPTWDQTTSRTWDTSPTWDQTAYRTWDISPRSRSSVPTLDQSHQSRSYGSRVKVNSKTGDVVWRPATDVFDTNEAFIIHIDLPGVPKEDISIDLRKLELTVHGESKRKPTYEAATSRVRERRIGKFRKVVFLPRDCDLNQENIEAKFQNGLLEIKIPRGSADQSSSKITIK</sequence>
<keyword evidence="2" id="KW-1185">Reference proteome</keyword>
<reference evidence="1" key="1">
    <citation type="submission" date="2021-06" db="EMBL/GenBank/DDBJ databases">
        <authorList>
            <person name="Kallberg Y."/>
            <person name="Tangrot J."/>
            <person name="Rosling A."/>
        </authorList>
    </citation>
    <scope>NUCLEOTIDE SEQUENCE</scope>
    <source>
        <strain evidence="1">IL203A</strain>
    </source>
</reference>
<proteinExistence type="predicted"/>
<protein>
    <submittedName>
        <fullName evidence="1">3345_t:CDS:1</fullName>
    </submittedName>
</protein>
<name>A0ACA9LNA6_9GLOM</name>
<accession>A0ACA9LNA6</accession>
<gene>
    <name evidence="1" type="ORF">DHETER_LOCUS4600</name>
</gene>
<dbReference type="Proteomes" id="UP000789702">
    <property type="component" value="Unassembled WGS sequence"/>
</dbReference>
<comment type="caution">
    <text evidence="1">The sequence shown here is derived from an EMBL/GenBank/DDBJ whole genome shotgun (WGS) entry which is preliminary data.</text>
</comment>
<dbReference type="EMBL" id="CAJVPU010004663">
    <property type="protein sequence ID" value="CAG8536344.1"/>
    <property type="molecule type" value="Genomic_DNA"/>
</dbReference>
<evidence type="ECO:0000313" key="2">
    <source>
        <dbReference type="Proteomes" id="UP000789702"/>
    </source>
</evidence>